<organism evidence="1 2">
    <name type="scientific">Microthlaspi erraticum</name>
    <dbReference type="NCBI Taxonomy" id="1685480"/>
    <lineage>
        <taxon>Eukaryota</taxon>
        <taxon>Viridiplantae</taxon>
        <taxon>Streptophyta</taxon>
        <taxon>Embryophyta</taxon>
        <taxon>Tracheophyta</taxon>
        <taxon>Spermatophyta</taxon>
        <taxon>Magnoliopsida</taxon>
        <taxon>eudicotyledons</taxon>
        <taxon>Gunneridae</taxon>
        <taxon>Pentapetalae</taxon>
        <taxon>rosids</taxon>
        <taxon>malvids</taxon>
        <taxon>Brassicales</taxon>
        <taxon>Brassicaceae</taxon>
        <taxon>Coluteocarpeae</taxon>
        <taxon>Microthlaspi</taxon>
    </lineage>
</organism>
<proteinExistence type="predicted"/>
<dbReference type="AlphaFoldDB" id="A0A6D2L5R0"/>
<sequence length="83" mass="9801">MLILQGHFIKLHEKPELRRDQRDLLLLKLEDNLLIKTIDFLIVRAICYKETGTGNLLLFENFGYVWFKAFSASTQIKVQKCPY</sequence>
<evidence type="ECO:0000313" key="1">
    <source>
        <dbReference type="EMBL" id="CAA7059661.1"/>
    </source>
</evidence>
<gene>
    <name evidence="1" type="ORF">MERR_LOCUS46897</name>
</gene>
<reference evidence="1" key="1">
    <citation type="submission" date="2020-01" db="EMBL/GenBank/DDBJ databases">
        <authorList>
            <person name="Mishra B."/>
        </authorList>
    </citation>
    <scope>NUCLEOTIDE SEQUENCE [LARGE SCALE GENOMIC DNA]</scope>
</reference>
<keyword evidence="2" id="KW-1185">Reference proteome</keyword>
<name>A0A6D2L5R0_9BRAS</name>
<dbReference type="Proteomes" id="UP000467841">
    <property type="component" value="Unassembled WGS sequence"/>
</dbReference>
<evidence type="ECO:0000313" key="2">
    <source>
        <dbReference type="Proteomes" id="UP000467841"/>
    </source>
</evidence>
<accession>A0A6D2L5R0</accession>
<dbReference type="EMBL" id="CACVBM020001788">
    <property type="protein sequence ID" value="CAA7059661.1"/>
    <property type="molecule type" value="Genomic_DNA"/>
</dbReference>
<protein>
    <submittedName>
        <fullName evidence="1">Uncharacterized protein</fullName>
    </submittedName>
</protein>
<comment type="caution">
    <text evidence="1">The sequence shown here is derived from an EMBL/GenBank/DDBJ whole genome shotgun (WGS) entry which is preliminary data.</text>
</comment>